<gene>
    <name evidence="4" type="ORF">C9994_06440</name>
    <name evidence="3" type="ORF">GCM10011506_18740</name>
</gene>
<evidence type="ECO:0000313" key="6">
    <source>
        <dbReference type="Proteomes" id="UP000636010"/>
    </source>
</evidence>
<dbReference type="PROSITE" id="PS51257">
    <property type="entry name" value="PROKAR_LIPOPROTEIN"/>
    <property type="match status" value="1"/>
</dbReference>
<feature type="compositionally biased region" description="Acidic residues" evidence="1">
    <location>
        <begin position="26"/>
        <end position="36"/>
    </location>
</feature>
<evidence type="ECO:0000259" key="2">
    <source>
        <dbReference type="Pfam" id="PF11827"/>
    </source>
</evidence>
<sequence length="204" mass="23212">MRNIISMLITSIFIISSCQNKAGDNAESEDVYENESYENPKTLGSEEEPVSPKTLAGDDDENLKMLEQNYDLRKDEATKLLSFYLEIKQALVEGELEKASASAASMQQVLDNKDSELAESISRPAKSIMQAVQLEEQRKKFSELSTVMYDMLKMTNILDYEIYWQYCPMALNDEGAYWLSSSEQIENPYFGETMLRCGSTKEVL</sequence>
<protein>
    <recommendedName>
        <fullName evidence="2">DUF3347 domain-containing protein</fullName>
    </recommendedName>
</protein>
<dbReference type="Pfam" id="PF11827">
    <property type="entry name" value="DUF3347"/>
    <property type="match status" value="1"/>
</dbReference>
<reference evidence="6" key="3">
    <citation type="journal article" date="2019" name="Int. J. Syst. Evol. Microbiol.">
        <title>The Global Catalogue of Microorganisms (GCM) 10K type strain sequencing project: providing services to taxonomists for standard genome sequencing and annotation.</title>
        <authorList>
            <consortium name="The Broad Institute Genomics Platform"/>
            <consortium name="The Broad Institute Genome Sequencing Center for Infectious Disease"/>
            <person name="Wu L."/>
            <person name="Ma J."/>
        </authorList>
    </citation>
    <scope>NUCLEOTIDE SEQUENCE [LARGE SCALE GENOMIC DNA]</scope>
    <source>
        <strain evidence="6">CGMCC 1.10832</strain>
    </source>
</reference>
<evidence type="ECO:0000256" key="1">
    <source>
        <dbReference type="SAM" id="MobiDB-lite"/>
    </source>
</evidence>
<evidence type="ECO:0000313" key="4">
    <source>
        <dbReference type="EMBL" id="PTB96629.1"/>
    </source>
</evidence>
<reference evidence="3" key="4">
    <citation type="submission" date="2024-05" db="EMBL/GenBank/DDBJ databases">
        <authorList>
            <person name="Sun Q."/>
            <person name="Zhou Y."/>
        </authorList>
    </citation>
    <scope>NUCLEOTIDE SEQUENCE</scope>
    <source>
        <strain evidence="3">CGMCC 1.10832</strain>
    </source>
</reference>
<proteinExistence type="predicted"/>
<dbReference type="InterPro" id="IPR021782">
    <property type="entry name" value="DUF3347"/>
</dbReference>
<dbReference type="EMBL" id="PYVU01000042">
    <property type="protein sequence ID" value="PTB96629.1"/>
    <property type="molecule type" value="Genomic_DNA"/>
</dbReference>
<dbReference type="AlphaFoldDB" id="A0A2T4DS23"/>
<organism evidence="4 5">
    <name type="scientific">Marivirga lumbricoides</name>
    <dbReference type="NCBI Taxonomy" id="1046115"/>
    <lineage>
        <taxon>Bacteria</taxon>
        <taxon>Pseudomonadati</taxon>
        <taxon>Bacteroidota</taxon>
        <taxon>Cytophagia</taxon>
        <taxon>Cytophagales</taxon>
        <taxon>Marivirgaceae</taxon>
        <taxon>Marivirga</taxon>
    </lineage>
</organism>
<dbReference type="RefSeq" id="WP_188462660.1">
    <property type="nucleotide sequence ID" value="NZ_BAABHU010000005.1"/>
</dbReference>
<reference evidence="3" key="1">
    <citation type="journal article" date="2014" name="Int. J. Syst. Evol. Microbiol.">
        <title>Complete genome of a new Firmicutes species belonging to the dominant human colonic microbiota ('Ruminococcus bicirculans') reveals two chromosomes and a selective capacity to utilize plant glucans.</title>
        <authorList>
            <consortium name="NISC Comparative Sequencing Program"/>
            <person name="Wegmann U."/>
            <person name="Louis P."/>
            <person name="Goesmann A."/>
            <person name="Henrissat B."/>
            <person name="Duncan S.H."/>
            <person name="Flint H.J."/>
        </authorList>
    </citation>
    <scope>NUCLEOTIDE SEQUENCE</scope>
    <source>
        <strain evidence="3">CGMCC 1.10832</strain>
    </source>
</reference>
<reference evidence="4 5" key="2">
    <citation type="submission" date="2018-03" db="EMBL/GenBank/DDBJ databases">
        <title>Cross-interface Injection: A General Nanoliter Liquid Handling Method Applied to Single Cells Genome Amplification Automated Nanoliter Liquid Handling Applied to Single Cell Multiple Displacement Amplification.</title>
        <authorList>
            <person name="Yun J."/>
            <person name="Xu P."/>
            <person name="Xu J."/>
            <person name="Dai X."/>
            <person name="Wang Y."/>
            <person name="Zheng X."/>
            <person name="Cao C."/>
            <person name="Yi Q."/>
            <person name="Zhu Y."/>
            <person name="Wang L."/>
            <person name="Dong Z."/>
            <person name="Huang Y."/>
            <person name="Huang L."/>
            <person name="Du W."/>
        </authorList>
    </citation>
    <scope>NUCLEOTIDE SEQUENCE [LARGE SCALE GENOMIC DNA]</scope>
    <source>
        <strain evidence="4 5">Z-D1-2</strain>
    </source>
</reference>
<comment type="caution">
    <text evidence="4">The sequence shown here is derived from an EMBL/GenBank/DDBJ whole genome shotgun (WGS) entry which is preliminary data.</text>
</comment>
<evidence type="ECO:0000313" key="3">
    <source>
        <dbReference type="EMBL" id="GGC33546.1"/>
    </source>
</evidence>
<dbReference type="Proteomes" id="UP000240608">
    <property type="component" value="Unassembled WGS sequence"/>
</dbReference>
<feature type="domain" description="DUF3347" evidence="2">
    <location>
        <begin position="82"/>
        <end position="157"/>
    </location>
</feature>
<name>A0A2T4DS23_9BACT</name>
<dbReference type="EMBL" id="BMEC01000005">
    <property type="protein sequence ID" value="GGC33546.1"/>
    <property type="molecule type" value="Genomic_DNA"/>
</dbReference>
<dbReference type="Proteomes" id="UP000636010">
    <property type="component" value="Unassembled WGS sequence"/>
</dbReference>
<feature type="region of interest" description="Disordered" evidence="1">
    <location>
        <begin position="26"/>
        <end position="56"/>
    </location>
</feature>
<evidence type="ECO:0000313" key="5">
    <source>
        <dbReference type="Proteomes" id="UP000240608"/>
    </source>
</evidence>
<accession>A0A2T4DS23</accession>
<keyword evidence="6" id="KW-1185">Reference proteome</keyword>